<comment type="caution">
    <text evidence="3">The sequence shown here is derived from an EMBL/GenBank/DDBJ whole genome shotgun (WGS) entry which is preliminary data.</text>
</comment>
<evidence type="ECO:0000256" key="2">
    <source>
        <dbReference type="SAM" id="SignalP"/>
    </source>
</evidence>
<feature type="compositionally biased region" description="Basic and acidic residues" evidence="1">
    <location>
        <begin position="364"/>
        <end position="389"/>
    </location>
</feature>
<feature type="signal peptide" evidence="2">
    <location>
        <begin position="1"/>
        <end position="16"/>
    </location>
</feature>
<dbReference type="Proteomes" id="UP000078046">
    <property type="component" value="Unassembled WGS sequence"/>
</dbReference>
<name>A0A177B1C7_9BILA</name>
<feature type="region of interest" description="Disordered" evidence="1">
    <location>
        <begin position="285"/>
        <end position="317"/>
    </location>
</feature>
<accession>A0A177B1C7</accession>
<reference evidence="3 4" key="1">
    <citation type="submission" date="2016-04" db="EMBL/GenBank/DDBJ databases">
        <title>The genome of Intoshia linei affirms orthonectids as highly simplified spiralians.</title>
        <authorList>
            <person name="Mikhailov K.V."/>
            <person name="Slusarev G.S."/>
            <person name="Nikitin M.A."/>
            <person name="Logacheva M.D."/>
            <person name="Penin A."/>
            <person name="Aleoshin V."/>
            <person name="Panchin Y.V."/>
        </authorList>
    </citation>
    <scope>NUCLEOTIDE SEQUENCE [LARGE SCALE GENOMIC DNA]</scope>
    <source>
        <strain evidence="3">Intl2013</strain>
        <tissue evidence="3">Whole animal</tissue>
    </source>
</reference>
<evidence type="ECO:0000313" key="4">
    <source>
        <dbReference type="Proteomes" id="UP000078046"/>
    </source>
</evidence>
<dbReference type="EMBL" id="LWCA01000633">
    <property type="protein sequence ID" value="OAF67552.1"/>
    <property type="molecule type" value="Genomic_DNA"/>
</dbReference>
<evidence type="ECO:0000313" key="3">
    <source>
        <dbReference type="EMBL" id="OAF67552.1"/>
    </source>
</evidence>
<proteinExistence type="predicted"/>
<evidence type="ECO:0000256" key="1">
    <source>
        <dbReference type="SAM" id="MobiDB-lite"/>
    </source>
</evidence>
<keyword evidence="4" id="KW-1185">Reference proteome</keyword>
<feature type="region of interest" description="Disordered" evidence="1">
    <location>
        <begin position="357"/>
        <end position="403"/>
    </location>
</feature>
<keyword evidence="2" id="KW-0732">Signal</keyword>
<sequence>MKFINFLPLIITFLQAQNITRCNFYNFCSSEHDFWNLSNGTIVKGKRYYAYAYENLNQLSIDIEKNKSINANICLQFDYISNKNNLILNIKHNNEFLTIWESKNANKTTNSQSGTLWNHAQVDWLYNDDETDFISFVAFLDNTKPVFLSNLIISYGQCGIRKKLIQNKKEENEYMSSQYVESYLLDEIKNSLEKPLIPCKTIKSYKYHQPHQVNDHHKRHFDGNWKSKRTVRHGLNCCNNHEEYQPTKHIHGDSHGYTHHLGHVHGNPFNRHSNSMKGDLHGNANTHGHYHNIHNDNLHHNDHKNHYTSHPDQNHLHPLDYNRLHNEDTHIKSDLHMNHPHSGSGHHNGYDHIHNGLHGKHTHINTDLHMNHPHSDSGHHHGYDQDHHGLHGQHSYINNNFHKDHTHNSEYYYGHDHSHSDYIPIDNHNHHNSINTNTVTFYQKKLTQEPTNYRDVVSYTVNNQTFQCDYNAINYTKSDENRIDSGSVTSVEYLAYEELQRYTAYAKDLLKKI</sequence>
<gene>
    <name evidence="3" type="ORF">A3Q56_04701</name>
</gene>
<organism evidence="3 4">
    <name type="scientific">Intoshia linei</name>
    <dbReference type="NCBI Taxonomy" id="1819745"/>
    <lineage>
        <taxon>Eukaryota</taxon>
        <taxon>Metazoa</taxon>
        <taxon>Spiralia</taxon>
        <taxon>Lophotrochozoa</taxon>
        <taxon>Mesozoa</taxon>
        <taxon>Orthonectida</taxon>
        <taxon>Rhopaluridae</taxon>
        <taxon>Intoshia</taxon>
    </lineage>
</organism>
<feature type="chain" id="PRO_5008056774" evidence="2">
    <location>
        <begin position="17"/>
        <end position="513"/>
    </location>
</feature>
<protein>
    <submittedName>
        <fullName evidence="3">Uncharacterized protein</fullName>
    </submittedName>
</protein>
<dbReference type="AlphaFoldDB" id="A0A177B1C7"/>